<keyword evidence="3" id="KW-1185">Reference proteome</keyword>
<dbReference type="Proteomes" id="UP000719766">
    <property type="component" value="Unassembled WGS sequence"/>
</dbReference>
<feature type="compositionally biased region" description="Low complexity" evidence="1">
    <location>
        <begin position="25"/>
        <end position="36"/>
    </location>
</feature>
<dbReference type="OrthoDB" id="3269273at2759"/>
<organism evidence="2 3">
    <name type="scientific">Suillus plorans</name>
    <dbReference type="NCBI Taxonomy" id="116603"/>
    <lineage>
        <taxon>Eukaryota</taxon>
        <taxon>Fungi</taxon>
        <taxon>Dikarya</taxon>
        <taxon>Basidiomycota</taxon>
        <taxon>Agaricomycotina</taxon>
        <taxon>Agaricomycetes</taxon>
        <taxon>Agaricomycetidae</taxon>
        <taxon>Boletales</taxon>
        <taxon>Suillineae</taxon>
        <taxon>Suillaceae</taxon>
        <taxon>Suillus</taxon>
    </lineage>
</organism>
<feature type="region of interest" description="Disordered" evidence="1">
    <location>
        <begin position="259"/>
        <end position="301"/>
    </location>
</feature>
<proteinExistence type="predicted"/>
<name>A0A9P7D9Y7_9AGAM</name>
<comment type="caution">
    <text evidence="2">The sequence shown here is derived from an EMBL/GenBank/DDBJ whole genome shotgun (WGS) entry which is preliminary data.</text>
</comment>
<evidence type="ECO:0000313" key="2">
    <source>
        <dbReference type="EMBL" id="KAG1784473.1"/>
    </source>
</evidence>
<dbReference type="AlphaFoldDB" id="A0A9P7D9Y7"/>
<feature type="compositionally biased region" description="Low complexity" evidence="1">
    <location>
        <begin position="274"/>
        <end position="286"/>
    </location>
</feature>
<evidence type="ECO:0000256" key="1">
    <source>
        <dbReference type="SAM" id="MobiDB-lite"/>
    </source>
</evidence>
<sequence>MSFDFSIPPTGSQPRSLTAFNFSLPPVGSQASSPSSRRTRSPDSGLHQPQIDPQLRVDELSALFVDALANQFGFGDMEQDLRANLHGFAKLGCGLSKPDLATRTYLLGSVFCLLKEQRLIAASHVSTQHLLADLQIRLEATFSLSPEQRMNIRIVASDLIFDATRITFMSLHFDVAKCLHEDREAFKLTNIYGNPARERYLMGFVKHQCSSVRNSFRELIRDSVIAPVVFVAQVEIQTLDMQHAPRRFAYENPDLLDRAEDEDETSSMAPTVEDSGGISGADSSISEPTRKKRKRGHAGRTAKGEDFWSKVEMWFEARQKQWGDSWGSPGWSAYIAYTIELDVQRYQRQVVQNPFMVDVAVPEAYRSRTNSPAAANSSQNALGSMDDILRLVV</sequence>
<dbReference type="RefSeq" id="XP_041151958.1">
    <property type="nucleotide sequence ID" value="XM_041308019.1"/>
</dbReference>
<dbReference type="GeneID" id="64601783"/>
<reference evidence="2" key="1">
    <citation type="journal article" date="2020" name="New Phytol.">
        <title>Comparative genomics reveals dynamic genome evolution in host specialist ectomycorrhizal fungi.</title>
        <authorList>
            <person name="Lofgren L.A."/>
            <person name="Nguyen N.H."/>
            <person name="Vilgalys R."/>
            <person name="Ruytinx J."/>
            <person name="Liao H.L."/>
            <person name="Branco S."/>
            <person name="Kuo A."/>
            <person name="LaButti K."/>
            <person name="Lipzen A."/>
            <person name="Andreopoulos W."/>
            <person name="Pangilinan J."/>
            <person name="Riley R."/>
            <person name="Hundley H."/>
            <person name="Na H."/>
            <person name="Barry K."/>
            <person name="Grigoriev I.V."/>
            <person name="Stajich J.E."/>
            <person name="Kennedy P.G."/>
        </authorList>
    </citation>
    <scope>NUCLEOTIDE SEQUENCE</scope>
    <source>
        <strain evidence="2">S12</strain>
    </source>
</reference>
<feature type="compositionally biased region" description="Polar residues" evidence="1">
    <location>
        <begin position="9"/>
        <end position="21"/>
    </location>
</feature>
<accession>A0A9P7D9Y7</accession>
<dbReference type="EMBL" id="JABBWE010000143">
    <property type="protein sequence ID" value="KAG1784473.1"/>
    <property type="molecule type" value="Genomic_DNA"/>
</dbReference>
<evidence type="ECO:0000313" key="3">
    <source>
        <dbReference type="Proteomes" id="UP000719766"/>
    </source>
</evidence>
<protein>
    <submittedName>
        <fullName evidence="2">Uncharacterized protein</fullName>
    </submittedName>
</protein>
<feature type="compositionally biased region" description="Basic residues" evidence="1">
    <location>
        <begin position="290"/>
        <end position="300"/>
    </location>
</feature>
<gene>
    <name evidence="2" type="ORF">HD556DRAFT_1451739</name>
</gene>
<feature type="region of interest" description="Disordered" evidence="1">
    <location>
        <begin position="1"/>
        <end position="51"/>
    </location>
</feature>